<keyword evidence="4" id="KW-1185">Reference proteome</keyword>
<name>A0A8J2VKB1_9RHOB</name>
<comment type="caution">
    <text evidence="3">The sequence shown here is derived from an EMBL/GenBank/DDBJ whole genome shotgun (WGS) entry which is preliminary data.</text>
</comment>
<evidence type="ECO:0000313" key="3">
    <source>
        <dbReference type="EMBL" id="GGE27990.1"/>
    </source>
</evidence>
<dbReference type="InterPro" id="IPR002347">
    <property type="entry name" value="SDR_fam"/>
</dbReference>
<dbReference type="RefSeq" id="WP_188407766.1">
    <property type="nucleotide sequence ID" value="NZ_BMCP01000001.1"/>
</dbReference>
<evidence type="ECO:0000256" key="2">
    <source>
        <dbReference type="ARBA" id="ARBA00023002"/>
    </source>
</evidence>
<dbReference type="InterPro" id="IPR050259">
    <property type="entry name" value="SDR"/>
</dbReference>
<reference evidence="3" key="1">
    <citation type="journal article" date="2014" name="Int. J. Syst. Evol. Microbiol.">
        <title>Complete genome sequence of Corynebacterium casei LMG S-19264T (=DSM 44701T), isolated from a smear-ripened cheese.</title>
        <authorList>
            <consortium name="US DOE Joint Genome Institute (JGI-PGF)"/>
            <person name="Walter F."/>
            <person name="Albersmeier A."/>
            <person name="Kalinowski J."/>
            <person name="Ruckert C."/>
        </authorList>
    </citation>
    <scope>NUCLEOTIDE SEQUENCE</scope>
    <source>
        <strain evidence="3">CCM 7684</strain>
    </source>
</reference>
<dbReference type="Gene3D" id="3.40.50.720">
    <property type="entry name" value="NAD(P)-binding Rossmann-like Domain"/>
    <property type="match status" value="1"/>
</dbReference>
<organism evidence="3 4">
    <name type="scientific">Agaricicola taiwanensis</name>
    <dbReference type="NCBI Taxonomy" id="591372"/>
    <lineage>
        <taxon>Bacteria</taxon>
        <taxon>Pseudomonadati</taxon>
        <taxon>Pseudomonadota</taxon>
        <taxon>Alphaproteobacteria</taxon>
        <taxon>Rhodobacterales</taxon>
        <taxon>Paracoccaceae</taxon>
        <taxon>Agaricicola</taxon>
    </lineage>
</organism>
<dbReference type="Proteomes" id="UP000602745">
    <property type="component" value="Unassembled WGS sequence"/>
</dbReference>
<proteinExistence type="inferred from homology"/>
<dbReference type="Pfam" id="PF13561">
    <property type="entry name" value="adh_short_C2"/>
    <property type="match status" value="1"/>
</dbReference>
<dbReference type="AlphaFoldDB" id="A0A8J2VKB1"/>
<dbReference type="PANTHER" id="PTHR42879:SF2">
    <property type="entry name" value="3-OXOACYL-[ACYL-CARRIER-PROTEIN] REDUCTASE FABG"/>
    <property type="match status" value="1"/>
</dbReference>
<dbReference type="SUPFAM" id="SSF51735">
    <property type="entry name" value="NAD(P)-binding Rossmann-fold domains"/>
    <property type="match status" value="1"/>
</dbReference>
<evidence type="ECO:0000256" key="1">
    <source>
        <dbReference type="ARBA" id="ARBA00006484"/>
    </source>
</evidence>
<dbReference type="EMBL" id="BMCP01000001">
    <property type="protein sequence ID" value="GGE27990.1"/>
    <property type="molecule type" value="Genomic_DNA"/>
</dbReference>
<accession>A0A8J2VKB1</accession>
<dbReference type="PRINTS" id="PR00080">
    <property type="entry name" value="SDRFAMILY"/>
</dbReference>
<dbReference type="InterPro" id="IPR036291">
    <property type="entry name" value="NAD(P)-bd_dom_sf"/>
</dbReference>
<keyword evidence="2" id="KW-0560">Oxidoreductase</keyword>
<evidence type="ECO:0000313" key="4">
    <source>
        <dbReference type="Proteomes" id="UP000602745"/>
    </source>
</evidence>
<dbReference type="PANTHER" id="PTHR42879">
    <property type="entry name" value="3-OXOACYL-(ACYL-CARRIER-PROTEIN) REDUCTASE"/>
    <property type="match status" value="1"/>
</dbReference>
<dbReference type="FunFam" id="3.40.50.720:FF:000173">
    <property type="entry name" value="3-oxoacyl-[acyl-carrier protein] reductase"/>
    <property type="match status" value="1"/>
</dbReference>
<comment type="similarity">
    <text evidence="1">Belongs to the short-chain dehydrogenases/reductases (SDR) family.</text>
</comment>
<sequence>MSDKTLAGKTAFVSGSGRNIGRAVAVGLARLGCNVIVNGATSRESCEQTAALVEAQGARALIAMGDMRDPKAISGIADRALGEFHTVDILVNNAAVRPHSPFLGVKEEDWQAVVDTSLTAAFRTSQAFLPGMVQKGWGRIVSMTGMKSIQGYFEGAHISAAKHGIWGLTKALATEFGPKGITVNAVSPGQTLTEGGAADDPKKLAGIPVGFMAEPEDIAAVVTFLASPQARFVNGQMIAANGGQTT</sequence>
<reference evidence="3" key="2">
    <citation type="submission" date="2020-09" db="EMBL/GenBank/DDBJ databases">
        <authorList>
            <person name="Sun Q."/>
            <person name="Sedlacek I."/>
        </authorList>
    </citation>
    <scope>NUCLEOTIDE SEQUENCE</scope>
    <source>
        <strain evidence="3">CCM 7684</strain>
    </source>
</reference>
<dbReference type="GO" id="GO:0016491">
    <property type="term" value="F:oxidoreductase activity"/>
    <property type="evidence" value="ECO:0007669"/>
    <property type="project" value="UniProtKB-KW"/>
</dbReference>
<protein>
    <submittedName>
        <fullName evidence="3">Beta-ketoacyl-ACP reductase</fullName>
    </submittedName>
</protein>
<gene>
    <name evidence="3" type="ORF">GCM10007276_01480</name>
</gene>
<dbReference type="PRINTS" id="PR00081">
    <property type="entry name" value="GDHRDH"/>
</dbReference>